<organism evidence="2 3">
    <name type="scientific">Hericium alpestre</name>
    <dbReference type="NCBI Taxonomy" id="135208"/>
    <lineage>
        <taxon>Eukaryota</taxon>
        <taxon>Fungi</taxon>
        <taxon>Dikarya</taxon>
        <taxon>Basidiomycota</taxon>
        <taxon>Agaricomycotina</taxon>
        <taxon>Agaricomycetes</taxon>
        <taxon>Russulales</taxon>
        <taxon>Hericiaceae</taxon>
        <taxon>Hericium</taxon>
    </lineage>
</organism>
<feature type="compositionally biased region" description="Low complexity" evidence="1">
    <location>
        <begin position="21"/>
        <end position="38"/>
    </location>
</feature>
<protein>
    <recommendedName>
        <fullName evidence="4">BHLH domain-containing protein</fullName>
    </recommendedName>
</protein>
<evidence type="ECO:0008006" key="4">
    <source>
        <dbReference type="Google" id="ProtNLM"/>
    </source>
</evidence>
<name>A0A4Y9ZUX4_9AGAM</name>
<evidence type="ECO:0000313" key="3">
    <source>
        <dbReference type="Proteomes" id="UP000298061"/>
    </source>
</evidence>
<feature type="compositionally biased region" description="Basic and acidic residues" evidence="1">
    <location>
        <begin position="65"/>
        <end position="76"/>
    </location>
</feature>
<dbReference type="EMBL" id="SFCI01000807">
    <property type="protein sequence ID" value="TFY77857.1"/>
    <property type="molecule type" value="Genomic_DNA"/>
</dbReference>
<keyword evidence="3" id="KW-1185">Reference proteome</keyword>
<gene>
    <name evidence="2" type="ORF">EWM64_g6154</name>
</gene>
<accession>A0A4Y9ZUX4</accession>
<proteinExistence type="predicted"/>
<feature type="region of interest" description="Disordered" evidence="1">
    <location>
        <begin position="1"/>
        <end position="122"/>
    </location>
</feature>
<evidence type="ECO:0000256" key="1">
    <source>
        <dbReference type="SAM" id="MobiDB-lite"/>
    </source>
</evidence>
<evidence type="ECO:0000313" key="2">
    <source>
        <dbReference type="EMBL" id="TFY77857.1"/>
    </source>
</evidence>
<dbReference type="AlphaFoldDB" id="A0A4Y9ZUX4"/>
<comment type="caution">
    <text evidence="2">The sequence shown here is derived from an EMBL/GenBank/DDBJ whole genome shotgun (WGS) entry which is preliminary data.</text>
</comment>
<sequence>MTSSRTHARVPSPQLLPKEWYQPSAQPDSSSSYYSQPAGQDLGPSTSAKTRDKEQQKPRKAHRSSKLDGIPKDQMQRFRVVNLEPEPSSSGTKRTRSPGSDALPDARKGKSKAGLSLDKKEVAAKRKKEANRVQAYRDQLDDVYAELRALLYPDEENPKLAPPNHGKIQCIRDALERLKNSDTVWQQKEARLEAEIRRLKTLVTRYQEKEREWDAERSGYRQEIGATNELVGYLQRCLEAKHNQN</sequence>
<dbReference type="Proteomes" id="UP000298061">
    <property type="component" value="Unassembled WGS sequence"/>
</dbReference>
<reference evidence="2 3" key="1">
    <citation type="submission" date="2019-02" db="EMBL/GenBank/DDBJ databases">
        <title>Genome sequencing of the rare red list fungi Hericium alpestre (H. flagellum).</title>
        <authorList>
            <person name="Buettner E."/>
            <person name="Kellner H."/>
        </authorList>
    </citation>
    <scope>NUCLEOTIDE SEQUENCE [LARGE SCALE GENOMIC DNA]</scope>
    <source>
        <strain evidence="2 3">DSM 108284</strain>
    </source>
</reference>